<dbReference type="OrthoDB" id="408373at2759"/>
<evidence type="ECO:0000313" key="1">
    <source>
        <dbReference type="EMBL" id="BCS24947.1"/>
    </source>
</evidence>
<dbReference type="SUPFAM" id="SSF53474">
    <property type="entry name" value="alpha/beta-Hydrolases"/>
    <property type="match status" value="1"/>
</dbReference>
<protein>
    <recommendedName>
        <fullName evidence="3">AB hydrolase-1 domain-containing protein</fullName>
    </recommendedName>
</protein>
<dbReference type="AlphaFoldDB" id="A0A7R7XPF3"/>
<gene>
    <name evidence="1" type="ORF">APUU_41391A</name>
</gene>
<sequence length="64" mass="6922">MPFANTDDAQKIYYALHGTSGPLLVCISGYFGVCDSESPYSPIGSNYRYLILDSCGYGRSLSGE</sequence>
<evidence type="ECO:0000313" key="2">
    <source>
        <dbReference type="Proteomes" id="UP000654913"/>
    </source>
</evidence>
<dbReference type="EMBL" id="AP024446">
    <property type="protein sequence ID" value="BCS24947.1"/>
    <property type="molecule type" value="Genomic_DNA"/>
</dbReference>
<dbReference type="Proteomes" id="UP000654913">
    <property type="component" value="Chromosome 4"/>
</dbReference>
<dbReference type="KEGG" id="apuu:APUU_41391A"/>
<name>A0A7R7XPF3_9EURO</name>
<proteinExistence type="predicted"/>
<dbReference type="RefSeq" id="XP_041557141.1">
    <property type="nucleotide sequence ID" value="XM_041704568.1"/>
</dbReference>
<organism evidence="1 2">
    <name type="scientific">Aspergillus puulaauensis</name>
    <dbReference type="NCBI Taxonomy" id="1220207"/>
    <lineage>
        <taxon>Eukaryota</taxon>
        <taxon>Fungi</taxon>
        <taxon>Dikarya</taxon>
        <taxon>Ascomycota</taxon>
        <taxon>Pezizomycotina</taxon>
        <taxon>Eurotiomycetes</taxon>
        <taxon>Eurotiomycetidae</taxon>
        <taxon>Eurotiales</taxon>
        <taxon>Aspergillaceae</taxon>
        <taxon>Aspergillus</taxon>
    </lineage>
</organism>
<reference evidence="1" key="2">
    <citation type="submission" date="2021-02" db="EMBL/GenBank/DDBJ databases">
        <title>Aspergillus puulaauensis MK2 genome sequence.</title>
        <authorList>
            <person name="Futagami T."/>
            <person name="Mori K."/>
            <person name="Kadooka C."/>
            <person name="Tanaka T."/>
        </authorList>
    </citation>
    <scope>NUCLEOTIDE SEQUENCE</scope>
    <source>
        <strain evidence="1">MK2</strain>
    </source>
</reference>
<evidence type="ECO:0008006" key="3">
    <source>
        <dbReference type="Google" id="ProtNLM"/>
    </source>
</evidence>
<dbReference type="Gene3D" id="3.40.50.1820">
    <property type="entry name" value="alpha/beta hydrolase"/>
    <property type="match status" value="1"/>
</dbReference>
<dbReference type="GeneID" id="64974952"/>
<dbReference type="InterPro" id="IPR029058">
    <property type="entry name" value="AB_hydrolase_fold"/>
</dbReference>
<accession>A0A7R7XPF3</accession>
<reference evidence="1" key="1">
    <citation type="submission" date="2021-01" db="EMBL/GenBank/DDBJ databases">
        <authorList>
            <consortium name="Aspergillus puulaauensis MK2 genome sequencing consortium"/>
            <person name="Kazuki M."/>
            <person name="Futagami T."/>
        </authorList>
    </citation>
    <scope>NUCLEOTIDE SEQUENCE</scope>
    <source>
        <strain evidence="1">MK2</strain>
    </source>
</reference>
<keyword evidence="2" id="KW-1185">Reference proteome</keyword>